<evidence type="ECO:0008006" key="3">
    <source>
        <dbReference type="Google" id="ProtNLM"/>
    </source>
</evidence>
<dbReference type="PROSITE" id="PS51257">
    <property type="entry name" value="PROKAR_LIPOPROTEIN"/>
    <property type="match status" value="1"/>
</dbReference>
<accession>A0A7V4TZF0</accession>
<evidence type="ECO:0000313" key="2">
    <source>
        <dbReference type="EMBL" id="HGY55210.1"/>
    </source>
</evidence>
<dbReference type="CDD" id="cd20716">
    <property type="entry name" value="cyt_P460_fam"/>
    <property type="match status" value="2"/>
</dbReference>
<dbReference type="InterPro" id="IPR038142">
    <property type="entry name" value="Cytochrome_P460_sp"/>
</dbReference>
<dbReference type="AlphaFoldDB" id="A0A7V4TZF0"/>
<protein>
    <recommendedName>
        <fullName evidence="3">Cytochrome P460 domain-containing protein</fullName>
    </recommendedName>
</protein>
<dbReference type="EMBL" id="DRQG01000054">
    <property type="protein sequence ID" value="HGY55210.1"/>
    <property type="molecule type" value="Genomic_DNA"/>
</dbReference>
<name>A0A7V4TZF0_CALAY</name>
<dbReference type="Proteomes" id="UP000885779">
    <property type="component" value="Unassembled WGS sequence"/>
</dbReference>
<organism evidence="2">
    <name type="scientific">Caldithrix abyssi</name>
    <dbReference type="NCBI Taxonomy" id="187145"/>
    <lineage>
        <taxon>Bacteria</taxon>
        <taxon>Pseudomonadati</taxon>
        <taxon>Calditrichota</taxon>
        <taxon>Calditrichia</taxon>
        <taxon>Calditrichales</taxon>
        <taxon>Calditrichaceae</taxon>
        <taxon>Caldithrix</taxon>
    </lineage>
</organism>
<feature type="chain" id="PRO_5031278135" description="Cytochrome P460 domain-containing protein" evidence="1">
    <location>
        <begin position="27"/>
        <end position="315"/>
    </location>
</feature>
<dbReference type="Gene3D" id="3.50.70.20">
    <property type="entry name" value="Cytochrome P460"/>
    <property type="match status" value="2"/>
</dbReference>
<sequence>MKTHYRILLPVLAGLMIFACSTTTDSTDDGSKEFVADLNDFKDYQNWTEVDLLYGPDPLLQAAHGANDGLYRRVYIKDNAQPENGKYPTGTIILKELRTPDGTLTGALTVLVKRDGGFNPDGNGWEWFMTDTDLTTVITQGDNATAGSGACASCHSGANVNNNGTDWVFKHPNESEFEADLDDFKDYLTWTKVTTNFGPDPFLQSAHGVSDSLYRNVYFKDGVKAVNGEYLKRTIILKELRDKDGNLAGATTVLVKRGGDFNPDGNGWEWFMVDTGLTTIMTRGDNATAGGGACASCHNGANNMGNGMDWVFTQP</sequence>
<proteinExistence type="predicted"/>
<reference evidence="2" key="1">
    <citation type="journal article" date="2020" name="mSystems">
        <title>Genome- and Community-Level Interaction Insights into Carbon Utilization and Element Cycling Functions of Hydrothermarchaeota in Hydrothermal Sediment.</title>
        <authorList>
            <person name="Zhou Z."/>
            <person name="Liu Y."/>
            <person name="Xu W."/>
            <person name="Pan J."/>
            <person name="Luo Z.H."/>
            <person name="Li M."/>
        </authorList>
    </citation>
    <scope>NUCLEOTIDE SEQUENCE [LARGE SCALE GENOMIC DNA]</scope>
    <source>
        <strain evidence="2">HyVt-577</strain>
    </source>
</reference>
<feature type="signal peptide" evidence="1">
    <location>
        <begin position="1"/>
        <end position="26"/>
    </location>
</feature>
<comment type="caution">
    <text evidence="2">The sequence shown here is derived from an EMBL/GenBank/DDBJ whole genome shotgun (WGS) entry which is preliminary data.</text>
</comment>
<evidence type="ECO:0000256" key="1">
    <source>
        <dbReference type="SAM" id="SignalP"/>
    </source>
</evidence>
<keyword evidence="1" id="KW-0732">Signal</keyword>
<gene>
    <name evidence="2" type="ORF">ENK44_05905</name>
</gene>